<name>A0ACB0ZA39_MELEN</name>
<dbReference type="Proteomes" id="UP001497535">
    <property type="component" value="Unassembled WGS sequence"/>
</dbReference>
<reference evidence="1" key="1">
    <citation type="submission" date="2023-11" db="EMBL/GenBank/DDBJ databases">
        <authorList>
            <person name="Poullet M."/>
        </authorList>
    </citation>
    <scope>NUCLEOTIDE SEQUENCE</scope>
    <source>
        <strain evidence="1">E1834</strain>
    </source>
</reference>
<keyword evidence="2" id="KW-1185">Reference proteome</keyword>
<evidence type="ECO:0000313" key="2">
    <source>
        <dbReference type="Proteomes" id="UP001497535"/>
    </source>
</evidence>
<accession>A0ACB0ZA39</accession>
<proteinExistence type="predicted"/>
<organism evidence="1 2">
    <name type="scientific">Meloidogyne enterolobii</name>
    <name type="common">Root-knot nematode worm</name>
    <name type="synonym">Meloidogyne mayaguensis</name>
    <dbReference type="NCBI Taxonomy" id="390850"/>
    <lineage>
        <taxon>Eukaryota</taxon>
        <taxon>Metazoa</taxon>
        <taxon>Ecdysozoa</taxon>
        <taxon>Nematoda</taxon>
        <taxon>Chromadorea</taxon>
        <taxon>Rhabditida</taxon>
        <taxon>Tylenchina</taxon>
        <taxon>Tylenchomorpha</taxon>
        <taxon>Tylenchoidea</taxon>
        <taxon>Meloidogynidae</taxon>
        <taxon>Meloidogyninae</taxon>
        <taxon>Meloidogyne</taxon>
    </lineage>
</organism>
<comment type="caution">
    <text evidence="1">The sequence shown here is derived from an EMBL/GenBank/DDBJ whole genome shotgun (WGS) entry which is preliminary data.</text>
</comment>
<sequence>MQNLNLLIIFIKFLFVFGMYRGHGGGSSSARSQKSPPPPSPDHQIVASKKVDDIVKEQLMKIVNTNNNTDFHLLNIIKPPFEGYTANYPIVEQNNKYSEAHKYLNDKLNKIQVKIENYKNKPVVIDLVKIFLFLC</sequence>
<gene>
    <name evidence="1" type="ORF">MENTE1834_LOCUS22593</name>
</gene>
<evidence type="ECO:0000313" key="1">
    <source>
        <dbReference type="EMBL" id="CAK5075768.1"/>
    </source>
</evidence>
<protein>
    <submittedName>
        <fullName evidence="1">Uncharacterized protein</fullName>
    </submittedName>
</protein>
<dbReference type="EMBL" id="CAVMJV010000028">
    <property type="protein sequence ID" value="CAK5075768.1"/>
    <property type="molecule type" value="Genomic_DNA"/>
</dbReference>